<keyword evidence="5" id="KW-0408">Iron</keyword>
<evidence type="ECO:0000256" key="7">
    <source>
        <dbReference type="SAM" id="MobiDB-lite"/>
    </source>
</evidence>
<keyword evidence="3" id="KW-0479">Metal-binding</keyword>
<evidence type="ECO:0000256" key="1">
    <source>
        <dbReference type="ARBA" id="ARBA00001954"/>
    </source>
</evidence>
<dbReference type="SUPFAM" id="SSF51197">
    <property type="entry name" value="Clavaminate synthase-like"/>
    <property type="match status" value="1"/>
</dbReference>
<keyword evidence="9" id="KW-0489">Methyltransferase</keyword>
<keyword evidence="4" id="KW-0560">Oxidoreductase</keyword>
<keyword evidence="6" id="KW-0539">Nucleus</keyword>
<dbReference type="GO" id="GO:0032259">
    <property type="term" value="P:methylation"/>
    <property type="evidence" value="ECO:0007669"/>
    <property type="project" value="UniProtKB-KW"/>
</dbReference>
<evidence type="ECO:0000313" key="9">
    <source>
        <dbReference type="EMBL" id="CAG6640238.1"/>
    </source>
</evidence>
<name>A0A8D8QXF4_9HEMI</name>
<dbReference type="PANTHER" id="PTHR12461:SF106">
    <property type="entry name" value="BIFUNCTIONAL PEPTIDASE AND ARGINYL-HYDROXYLASE JMJD5"/>
    <property type="match status" value="1"/>
</dbReference>
<evidence type="ECO:0000256" key="5">
    <source>
        <dbReference type="ARBA" id="ARBA00023004"/>
    </source>
</evidence>
<feature type="compositionally biased region" description="Polar residues" evidence="7">
    <location>
        <begin position="186"/>
        <end position="195"/>
    </location>
</feature>
<dbReference type="GO" id="GO:0046872">
    <property type="term" value="F:metal ion binding"/>
    <property type="evidence" value="ECO:0007669"/>
    <property type="project" value="UniProtKB-KW"/>
</dbReference>
<dbReference type="PANTHER" id="PTHR12461">
    <property type="entry name" value="HYPOXIA-INDUCIBLE FACTOR 1 ALPHA INHIBITOR-RELATED"/>
    <property type="match status" value="1"/>
</dbReference>
<dbReference type="InterPro" id="IPR003347">
    <property type="entry name" value="JmjC_dom"/>
</dbReference>
<accession>A0A8D8QXF4</accession>
<dbReference type="AlphaFoldDB" id="A0A8D8QXF4"/>
<organism evidence="9">
    <name type="scientific">Cacopsylla melanoneura</name>
    <dbReference type="NCBI Taxonomy" id="428564"/>
    <lineage>
        <taxon>Eukaryota</taxon>
        <taxon>Metazoa</taxon>
        <taxon>Ecdysozoa</taxon>
        <taxon>Arthropoda</taxon>
        <taxon>Hexapoda</taxon>
        <taxon>Insecta</taxon>
        <taxon>Pterygota</taxon>
        <taxon>Neoptera</taxon>
        <taxon>Paraneoptera</taxon>
        <taxon>Hemiptera</taxon>
        <taxon>Sternorrhyncha</taxon>
        <taxon>Psylloidea</taxon>
        <taxon>Psyllidae</taxon>
        <taxon>Psyllinae</taxon>
        <taxon>Cacopsylla</taxon>
    </lineage>
</organism>
<dbReference type="GO" id="GO:0008168">
    <property type="term" value="F:methyltransferase activity"/>
    <property type="evidence" value="ECO:0007669"/>
    <property type="project" value="UniProtKB-KW"/>
</dbReference>
<evidence type="ECO:0000256" key="2">
    <source>
        <dbReference type="ARBA" id="ARBA00004123"/>
    </source>
</evidence>
<sequence>MSFNMEESTVEIHLNSTKLNIVHLEPVLHEYNKSNMETLCEEQYELWCLMLDIHSQFMKINTNDVNCPGVLEPIISPMIGAGMNKTWEILNTGTWKNVPEYIKHIYTQFCFYKMGAILLSTLDSDWTLELNEQCIHVLDRGILLGYNNTHVTQAVNWLMDMYNSMDTGSERDLMDRRSEEVDQSERNCSSRNNRGQDNGVILSKWKIKGIRGSPIMERTSPSLLSFQSDLLTVRRPLKLLNCVDHWPALTAWNLNYFRKLAGPRLVPIELGKKYTDEDWSQRLMSLNQFLDQHMTEDSHAYLAQHDLLTQIPQLKKDIIIPDYCYVHTGDDSRDGYVHTSHSDDDHSVDLNMWFGPPGTVTPFHWDVKHNLLVQVLGSKRILLASPDAPMYPYEGLLNNTSRIDPELDVETLGTEFPDFVRYYKDPSHEPVPLNPSHVVECTLNPGDMLYIPPKHWHHVRSLSTSISVSFWF</sequence>
<protein>
    <submittedName>
        <fullName evidence="9">Lysine-specific demethylase 8</fullName>
    </submittedName>
</protein>
<comment type="cofactor">
    <cofactor evidence="1">
        <name>Fe(2+)</name>
        <dbReference type="ChEBI" id="CHEBI:29033"/>
    </cofactor>
</comment>
<evidence type="ECO:0000256" key="4">
    <source>
        <dbReference type="ARBA" id="ARBA00023002"/>
    </source>
</evidence>
<dbReference type="InterPro" id="IPR041667">
    <property type="entry name" value="Cupin_8"/>
</dbReference>
<dbReference type="PROSITE" id="PS51184">
    <property type="entry name" value="JMJC"/>
    <property type="match status" value="1"/>
</dbReference>
<dbReference type="Pfam" id="PF13621">
    <property type="entry name" value="Cupin_8"/>
    <property type="match status" value="1"/>
</dbReference>
<keyword evidence="9" id="KW-0808">Transferase</keyword>
<feature type="region of interest" description="Disordered" evidence="7">
    <location>
        <begin position="172"/>
        <end position="195"/>
    </location>
</feature>
<dbReference type="GO" id="GO:0051864">
    <property type="term" value="F:histone H3K36 demethylase activity"/>
    <property type="evidence" value="ECO:0007669"/>
    <property type="project" value="TreeGrafter"/>
</dbReference>
<evidence type="ECO:0000259" key="8">
    <source>
        <dbReference type="PROSITE" id="PS51184"/>
    </source>
</evidence>
<dbReference type="Gene3D" id="2.60.120.650">
    <property type="entry name" value="Cupin"/>
    <property type="match status" value="1"/>
</dbReference>
<proteinExistence type="predicted"/>
<feature type="domain" description="JmjC" evidence="8">
    <location>
        <begin position="300"/>
        <end position="472"/>
    </location>
</feature>
<comment type="subcellular location">
    <subcellularLocation>
        <location evidence="2">Nucleus</location>
    </subcellularLocation>
</comment>
<reference evidence="9" key="1">
    <citation type="submission" date="2021-05" db="EMBL/GenBank/DDBJ databases">
        <authorList>
            <person name="Alioto T."/>
            <person name="Alioto T."/>
            <person name="Gomez Garrido J."/>
        </authorList>
    </citation>
    <scope>NUCLEOTIDE SEQUENCE</scope>
</reference>
<evidence type="ECO:0000256" key="3">
    <source>
        <dbReference type="ARBA" id="ARBA00022723"/>
    </source>
</evidence>
<dbReference type="SMART" id="SM00558">
    <property type="entry name" value="JmjC"/>
    <property type="match status" value="1"/>
</dbReference>
<evidence type="ECO:0000256" key="6">
    <source>
        <dbReference type="ARBA" id="ARBA00023242"/>
    </source>
</evidence>
<dbReference type="EMBL" id="HBUF01110965">
    <property type="protein sequence ID" value="CAG6640238.1"/>
    <property type="molecule type" value="Transcribed_RNA"/>
</dbReference>
<feature type="compositionally biased region" description="Basic and acidic residues" evidence="7">
    <location>
        <begin position="172"/>
        <end position="185"/>
    </location>
</feature>
<dbReference type="GO" id="GO:0005634">
    <property type="term" value="C:nucleus"/>
    <property type="evidence" value="ECO:0007669"/>
    <property type="project" value="UniProtKB-SubCell"/>
</dbReference>